<dbReference type="Proteomes" id="UP001072034">
    <property type="component" value="Unassembled WGS sequence"/>
</dbReference>
<comment type="caution">
    <text evidence="1">The sequence shown here is derived from an EMBL/GenBank/DDBJ whole genome shotgun (WGS) entry which is preliminary data.</text>
</comment>
<gene>
    <name evidence="1" type="ORF">OHJ16_08135</name>
</gene>
<protein>
    <submittedName>
        <fullName evidence="1">Imm51 family immunity protein</fullName>
    </submittedName>
</protein>
<organism evidence="1 2">
    <name type="scientific">Actinomyces israelii</name>
    <dbReference type="NCBI Taxonomy" id="1659"/>
    <lineage>
        <taxon>Bacteria</taxon>
        <taxon>Bacillati</taxon>
        <taxon>Actinomycetota</taxon>
        <taxon>Actinomycetes</taxon>
        <taxon>Actinomycetales</taxon>
        <taxon>Actinomycetaceae</taxon>
        <taxon>Actinomyces</taxon>
    </lineage>
</organism>
<dbReference type="EMBL" id="JAPTMY010000015">
    <property type="protein sequence ID" value="MCZ0858012.1"/>
    <property type="molecule type" value="Genomic_DNA"/>
</dbReference>
<accession>A0ABT4I9T3</accession>
<sequence length="112" mass="12311">MTTTPDFIRLLDFEDGITSCFFYAAEPVTAGVVESLGHEPNGYFWEGVVRRLVEKGELDEPDADPEGGMFCARGPRPAMERLAQALTPYLTDSRAITALVTEADAEGFDFDD</sequence>
<dbReference type="RefSeq" id="WP_084682267.1">
    <property type="nucleotide sequence ID" value="NZ_CAJPNG010000014.1"/>
</dbReference>
<proteinExistence type="predicted"/>
<evidence type="ECO:0000313" key="1">
    <source>
        <dbReference type="EMBL" id="MCZ0858012.1"/>
    </source>
</evidence>
<name>A0ABT4I9T3_9ACTO</name>
<reference evidence="1" key="1">
    <citation type="submission" date="2022-10" db="EMBL/GenBank/DDBJ databases">
        <title>Genome sequence of Actinomyces israelii ATCC 10048.</title>
        <authorList>
            <person name="Watt R.M."/>
            <person name="Tong W.M."/>
        </authorList>
    </citation>
    <scope>NUCLEOTIDE SEQUENCE</scope>
    <source>
        <strain evidence="1">ATCC 10048</strain>
    </source>
</reference>
<evidence type="ECO:0000313" key="2">
    <source>
        <dbReference type="Proteomes" id="UP001072034"/>
    </source>
</evidence>
<keyword evidence="2" id="KW-1185">Reference proteome</keyword>